<keyword evidence="4" id="KW-1133">Transmembrane helix</keyword>
<dbReference type="AlphaFoldDB" id="A0A1E5UR40"/>
<feature type="compositionally biased region" description="Polar residues" evidence="3">
    <location>
        <begin position="580"/>
        <end position="595"/>
    </location>
</feature>
<evidence type="ECO:0000313" key="6">
    <source>
        <dbReference type="Proteomes" id="UP000095767"/>
    </source>
</evidence>
<keyword evidence="4" id="KW-0812">Transmembrane</keyword>
<feature type="compositionally biased region" description="Low complexity" evidence="3">
    <location>
        <begin position="458"/>
        <end position="471"/>
    </location>
</feature>
<organism evidence="5 6">
    <name type="scientific">Dichanthelium oligosanthes</name>
    <dbReference type="NCBI Taxonomy" id="888268"/>
    <lineage>
        <taxon>Eukaryota</taxon>
        <taxon>Viridiplantae</taxon>
        <taxon>Streptophyta</taxon>
        <taxon>Embryophyta</taxon>
        <taxon>Tracheophyta</taxon>
        <taxon>Spermatophyta</taxon>
        <taxon>Magnoliopsida</taxon>
        <taxon>Liliopsida</taxon>
        <taxon>Poales</taxon>
        <taxon>Poaceae</taxon>
        <taxon>PACMAD clade</taxon>
        <taxon>Panicoideae</taxon>
        <taxon>Panicodae</taxon>
        <taxon>Paniceae</taxon>
        <taxon>Dichantheliinae</taxon>
        <taxon>Dichanthelium</taxon>
    </lineage>
</organism>
<accession>A0A1E5UR40</accession>
<dbReference type="OrthoDB" id="1929108at2759"/>
<dbReference type="GO" id="GO:0071933">
    <property type="term" value="F:Arp2/3 complex binding"/>
    <property type="evidence" value="ECO:0007669"/>
    <property type="project" value="TreeGrafter"/>
</dbReference>
<dbReference type="PANTHER" id="PTHR12902:SF26">
    <property type="entry name" value="PROTEIN SCAR"/>
    <property type="match status" value="1"/>
</dbReference>
<dbReference type="GO" id="GO:0034237">
    <property type="term" value="F:protein kinase A regulatory subunit binding"/>
    <property type="evidence" value="ECO:0007669"/>
    <property type="project" value="TreeGrafter"/>
</dbReference>
<name>A0A1E5UR40_9POAL</name>
<comment type="function">
    <text evidence="2">Involved in regulation of actin and microtubule organization. Part of a WAVE complex that activates the Arp2/3 complex.</text>
</comment>
<feature type="region of interest" description="Disordered" evidence="3">
    <location>
        <begin position="458"/>
        <end position="482"/>
    </location>
</feature>
<keyword evidence="6" id="KW-1185">Reference proteome</keyword>
<dbReference type="STRING" id="888268.A0A1E5UR40"/>
<keyword evidence="2" id="KW-0206">Cytoskeleton</keyword>
<feature type="compositionally biased region" description="Polar residues" evidence="3">
    <location>
        <begin position="610"/>
        <end position="633"/>
    </location>
</feature>
<dbReference type="PANTHER" id="PTHR12902">
    <property type="entry name" value="WASP-1"/>
    <property type="match status" value="1"/>
</dbReference>
<evidence type="ECO:0000256" key="3">
    <source>
        <dbReference type="SAM" id="MobiDB-lite"/>
    </source>
</evidence>
<keyword evidence="2" id="KW-0963">Cytoplasm</keyword>
<feature type="region of interest" description="Disordered" evidence="3">
    <location>
        <begin position="226"/>
        <end position="248"/>
    </location>
</feature>
<feature type="transmembrane region" description="Helical" evidence="4">
    <location>
        <begin position="677"/>
        <end position="705"/>
    </location>
</feature>
<dbReference type="EMBL" id="LWDX02067141">
    <property type="protein sequence ID" value="OEL15359.1"/>
    <property type="molecule type" value="Genomic_DNA"/>
</dbReference>
<dbReference type="GO" id="GO:0005856">
    <property type="term" value="C:cytoskeleton"/>
    <property type="evidence" value="ECO:0007669"/>
    <property type="project" value="UniProtKB-SubCell"/>
</dbReference>
<dbReference type="GO" id="GO:0030036">
    <property type="term" value="P:actin cytoskeleton organization"/>
    <property type="evidence" value="ECO:0007669"/>
    <property type="project" value="UniProtKB-UniRule"/>
</dbReference>
<comment type="subcellular location">
    <subcellularLocation>
        <location evidence="2">Cytoplasm</location>
        <location evidence="2">Cytoskeleton</location>
    </subcellularLocation>
</comment>
<dbReference type="GO" id="GO:2000601">
    <property type="term" value="P:positive regulation of Arp2/3 complex-mediated actin nucleation"/>
    <property type="evidence" value="ECO:0007669"/>
    <property type="project" value="TreeGrafter"/>
</dbReference>
<dbReference type="GO" id="GO:0003779">
    <property type="term" value="F:actin binding"/>
    <property type="evidence" value="ECO:0007669"/>
    <property type="project" value="UniProtKB-UniRule"/>
</dbReference>
<dbReference type="InterPro" id="IPR028288">
    <property type="entry name" value="SCAR/WAVE_fam"/>
</dbReference>
<feature type="compositionally biased region" description="Basic and acidic residues" evidence="3">
    <location>
        <begin position="226"/>
        <end position="238"/>
    </location>
</feature>
<keyword evidence="2" id="KW-0009">Actin-binding</keyword>
<evidence type="ECO:0000256" key="1">
    <source>
        <dbReference type="ARBA" id="ARBA00006993"/>
    </source>
</evidence>
<gene>
    <name evidence="5" type="ORF">BAE44_0023627</name>
</gene>
<comment type="caution">
    <text evidence="5">The sequence shown here is derived from an EMBL/GenBank/DDBJ whole genome shotgun (WGS) entry which is preliminary data.</text>
</comment>
<dbReference type="Proteomes" id="UP000095767">
    <property type="component" value="Unassembled WGS sequence"/>
</dbReference>
<keyword evidence="4" id="KW-0472">Membrane</keyword>
<proteinExistence type="inferred from homology"/>
<evidence type="ECO:0000256" key="2">
    <source>
        <dbReference type="RuleBase" id="RU367034"/>
    </source>
</evidence>
<feature type="region of interest" description="Disordered" evidence="3">
    <location>
        <begin position="572"/>
        <end position="641"/>
    </location>
</feature>
<reference evidence="5 6" key="1">
    <citation type="submission" date="2016-09" db="EMBL/GenBank/DDBJ databases">
        <title>The draft genome of Dichanthelium oligosanthes: A C3 panicoid grass species.</title>
        <authorList>
            <person name="Studer A.J."/>
            <person name="Schnable J.C."/>
            <person name="Brutnell T.P."/>
        </authorList>
    </citation>
    <scope>NUCLEOTIDE SEQUENCE [LARGE SCALE GENOMIC DNA]</scope>
    <source>
        <strain evidence="6">cv. Kellogg 1175</strain>
        <tissue evidence="5">Leaf</tissue>
    </source>
</reference>
<protein>
    <recommendedName>
        <fullName evidence="2">Protein SCAR</fullName>
    </recommendedName>
    <alternativeName>
        <fullName evidence="2">Protein WAVE</fullName>
    </alternativeName>
</protein>
<evidence type="ECO:0000313" key="5">
    <source>
        <dbReference type="EMBL" id="OEL15359.1"/>
    </source>
</evidence>
<dbReference type="Gene3D" id="1.20.5.340">
    <property type="match status" value="1"/>
</dbReference>
<sequence>MLVPRPRCPEPEPPEEAAEAEAVLEGLAMAGLVAILRQLGDLAELAAEVFDGLQDQVVAASARGRRLALRAKQLQADQLLLPPSIHSHNEHHNHFFCHHHAHHQRGEQQLQHCLNLNAAAAPNNEAGAGRGLHLQVMVSLSHGVVAGGDVPRFILNQIKRCRGPPRLSALDRSQSDGASEKASIGFLSMLRHLKHRQTTRSVSPGGLKLQMQQSCCIRDKNYESTAERRDSSADHSETDASFTSSPQIHMEMDTAKQNHQGTDCYSDAAGSDYVGNCSELQRTSSFEAWLSPGARFSAPEYETTEEEEESSHHRTCSRFVTHAVTSDGPLTDTNTMEAKQDSAAAETSCNKRVSRRYKHKGSIEMVASRVSSLPRKLCTKHQHDAISDSSRSHSAGGLQSNGAFLPVLVADPVFSIQDSVPDSEESYQHQETTILQRTICPSYDASVDAEIHGQQNGLSISSHYSNSSSPENSKDVLLPRPRPQRTGCMIDGSLHVKPTSVLPENYYCFSEDTKVAPPPPLPIPPMQWLSVKVHTGPTTYRKPFGKDHVQRAQGTILKATELPELGIQHSYEGWSEPAGTKQQSGAEVHSQQEPRQQPARADSDKEGPEISSSRGNTVSDSEANKHNSSNASGQGDKEGNNVHDEEHVLFSAVEELAPPWVPRPKHPLPEVASHDRVTVYACIVSSIFCYPVLLLLLLLLLLLFYCACTCCCT</sequence>
<evidence type="ECO:0000256" key="4">
    <source>
        <dbReference type="SAM" id="Phobius"/>
    </source>
</evidence>
<comment type="similarity">
    <text evidence="1 2">Belongs to the SCAR/WAVE family.</text>
</comment>